<dbReference type="Proteomes" id="UP001243375">
    <property type="component" value="Unassembled WGS sequence"/>
</dbReference>
<protein>
    <submittedName>
        <fullName evidence="1">Uncharacterized protein</fullName>
    </submittedName>
</protein>
<comment type="caution">
    <text evidence="1">The sequence shown here is derived from an EMBL/GenBank/DDBJ whole genome shotgun (WGS) entry which is preliminary data.</text>
</comment>
<sequence length="410" mass="44637">MSTEEDRLRLATALVEQSPPGQVNDVLNDLRIILGDESPALRQYFLEHLRTYNLEHLQSVVLPGSNDQTLLCKAAVVPQTGLDPSQERYVDPRSKRTFLFDHTTHEVSQLEDYAIPEDDEAFRAELDTSLQTYIQDHFASSASACAVFSSSPPDVPVSAASTIATEDAEEEQAILKQEDEALEATHDAEEGTEPSGQPEGTAADPLDPSATAETGDRGGAGGESLLTIVVETIKDVVTIPAESQNAEGEGSDTSVAQPMEPLEQETTPENQGEDIIEPQQGESVPIITPDVENSGHEQSLQPEPSVKPTYTIAIVSNKYKIQNFWTGQWRSTYSVNPGDGSIDGTIQVDVHYFENGNVQLEAKERVSLSVDPQSDNLASTIVTAIAKNEQAYQMQLNSTYDDLGEKNFKS</sequence>
<keyword evidence="2" id="KW-1185">Reference proteome</keyword>
<accession>A0ACC2XMQ1</accession>
<organism evidence="1 2">
    <name type="scientific">Naganishia vaughanmartiniae</name>
    <dbReference type="NCBI Taxonomy" id="1424756"/>
    <lineage>
        <taxon>Eukaryota</taxon>
        <taxon>Fungi</taxon>
        <taxon>Dikarya</taxon>
        <taxon>Basidiomycota</taxon>
        <taxon>Agaricomycotina</taxon>
        <taxon>Tremellomycetes</taxon>
        <taxon>Filobasidiales</taxon>
        <taxon>Filobasidiaceae</taxon>
        <taxon>Naganishia</taxon>
    </lineage>
</organism>
<name>A0ACC2XMQ1_9TREE</name>
<gene>
    <name evidence="1" type="ORF">QFC22_000309</name>
</gene>
<proteinExistence type="predicted"/>
<reference evidence="1" key="1">
    <citation type="submission" date="2023-04" db="EMBL/GenBank/DDBJ databases">
        <title>Draft Genome sequencing of Naganishia species isolated from polar environments using Oxford Nanopore Technology.</title>
        <authorList>
            <person name="Leo P."/>
            <person name="Venkateswaran K."/>
        </authorList>
    </citation>
    <scope>NUCLEOTIDE SEQUENCE</scope>
    <source>
        <strain evidence="1">MNA-CCFEE 5425</strain>
    </source>
</reference>
<evidence type="ECO:0000313" key="2">
    <source>
        <dbReference type="Proteomes" id="UP001243375"/>
    </source>
</evidence>
<evidence type="ECO:0000313" key="1">
    <source>
        <dbReference type="EMBL" id="KAJ9125349.1"/>
    </source>
</evidence>
<dbReference type="EMBL" id="JASBWU010000001">
    <property type="protein sequence ID" value="KAJ9125349.1"/>
    <property type="molecule type" value="Genomic_DNA"/>
</dbReference>